<comment type="caution">
    <text evidence="7">The sequence shown here is derived from an EMBL/GenBank/DDBJ whole genome shotgun (WGS) entry which is preliminary data.</text>
</comment>
<dbReference type="EMBL" id="VRMN01000007">
    <property type="protein sequence ID" value="KAA8493121.1"/>
    <property type="molecule type" value="Genomic_DNA"/>
</dbReference>
<feature type="region of interest" description="Disordered" evidence="4">
    <location>
        <begin position="141"/>
        <end position="182"/>
    </location>
</feature>
<dbReference type="GO" id="GO:0016757">
    <property type="term" value="F:glycosyltransferase activity"/>
    <property type="evidence" value="ECO:0007669"/>
    <property type="project" value="UniProtKB-KW"/>
</dbReference>
<keyword evidence="3" id="KW-0325">Glycoprotein</keyword>
<evidence type="ECO:0000259" key="6">
    <source>
        <dbReference type="Pfam" id="PF04577"/>
    </source>
</evidence>
<keyword evidence="5" id="KW-0472">Membrane</keyword>
<sequence>MDAGVDARGRAPRARSAWMLRKQLQRSVLTLGRGRASPALWRALILLVVLFVPLCAWILVVYSVRSSFLLDAMIASQDISSGSHVSEHSRMLSQNPGESPNVQNRANAIISINPLPSFGTSEKIATKSDLAAASSSATLTPQRSSVSGRMAPSLVASPKATAAQLKAREDRRPDAPLPRSSSASLDEQLRIYANYSVCYDSGAQELLIVSEKEMTLHSDAFTREAIEKKLWHPLRADELAARDATVRKHDGIFIFCSQCHMDQSGAHFLFVILPLISEIRRAIAAGFGAPTILINDLRMTERHAKTPLWERKLLQYVATDAQRLASWASDFDIGEPVISCFQNFVLSDFHLFSQLSESDFTYFRKTVARAASTKRALYEHCGELALKQPVVWILSRRVWSRKTLNVPELVQAVQHAFKGKAEVRVFDTPNMPCRGCLGYSECPDKEQSHGLPAAIYDAPNYPFDSASKHRGSGKASATCLHGDAERDVDYDIALFNNITLLVSVHGAGLSNCIFMPRGSSIVEIMPYGVRDDSYVRLFRRLGVEHVRYDETDDSEVVAHFGRRMLPSELWTPEHRGTLKGLGVRVNTSQLFGVLQRTAARWSQSCAV</sequence>
<evidence type="ECO:0000256" key="3">
    <source>
        <dbReference type="ARBA" id="ARBA00023180"/>
    </source>
</evidence>
<keyword evidence="8" id="KW-1185">Reference proteome</keyword>
<gene>
    <name evidence="7" type="ORF">FVE85_8566</name>
</gene>
<dbReference type="InterPro" id="IPR007657">
    <property type="entry name" value="Glycosyltransferase_61"/>
</dbReference>
<keyword evidence="5" id="KW-1133">Transmembrane helix</keyword>
<evidence type="ECO:0000313" key="7">
    <source>
        <dbReference type="EMBL" id="KAA8493121.1"/>
    </source>
</evidence>
<feature type="transmembrane region" description="Helical" evidence="5">
    <location>
        <begin position="43"/>
        <end position="64"/>
    </location>
</feature>
<organism evidence="7 8">
    <name type="scientific">Porphyridium purpureum</name>
    <name type="common">Red alga</name>
    <name type="synonym">Porphyridium cruentum</name>
    <dbReference type="NCBI Taxonomy" id="35688"/>
    <lineage>
        <taxon>Eukaryota</taxon>
        <taxon>Rhodophyta</taxon>
        <taxon>Bangiophyceae</taxon>
        <taxon>Porphyridiales</taxon>
        <taxon>Porphyridiaceae</taxon>
        <taxon>Porphyridium</taxon>
    </lineage>
</organism>
<evidence type="ECO:0000313" key="8">
    <source>
        <dbReference type="Proteomes" id="UP000324585"/>
    </source>
</evidence>
<evidence type="ECO:0000256" key="4">
    <source>
        <dbReference type="SAM" id="MobiDB-lite"/>
    </source>
</evidence>
<evidence type="ECO:0000256" key="1">
    <source>
        <dbReference type="ARBA" id="ARBA00022676"/>
    </source>
</evidence>
<reference evidence="8" key="1">
    <citation type="journal article" date="2019" name="Nat. Commun.">
        <title>Expansion of phycobilisome linker gene families in mesophilic red algae.</title>
        <authorList>
            <person name="Lee J."/>
            <person name="Kim D."/>
            <person name="Bhattacharya D."/>
            <person name="Yoon H.S."/>
        </authorList>
    </citation>
    <scope>NUCLEOTIDE SEQUENCE [LARGE SCALE GENOMIC DNA]</scope>
    <source>
        <strain evidence="8">CCMP 1328</strain>
    </source>
</reference>
<keyword evidence="2 7" id="KW-0808">Transferase</keyword>
<name>A0A5J4YNL3_PORPP</name>
<dbReference type="AlphaFoldDB" id="A0A5J4YNL3"/>
<dbReference type="Pfam" id="PF04577">
    <property type="entry name" value="Glyco_transf_61"/>
    <property type="match status" value="1"/>
</dbReference>
<dbReference type="InterPro" id="IPR049625">
    <property type="entry name" value="Glyco_transf_61_cat"/>
</dbReference>
<dbReference type="PANTHER" id="PTHR20961">
    <property type="entry name" value="GLYCOSYLTRANSFERASE"/>
    <property type="match status" value="1"/>
</dbReference>
<protein>
    <submittedName>
        <fullName evidence="7">Protein O-linked-mannose beta-1,4-N-acetylglucosaminyltransferase 2</fullName>
    </submittedName>
</protein>
<dbReference type="Proteomes" id="UP000324585">
    <property type="component" value="Unassembled WGS sequence"/>
</dbReference>
<accession>A0A5J4YNL3</accession>
<evidence type="ECO:0000256" key="2">
    <source>
        <dbReference type="ARBA" id="ARBA00022679"/>
    </source>
</evidence>
<proteinExistence type="predicted"/>
<evidence type="ECO:0000256" key="5">
    <source>
        <dbReference type="SAM" id="Phobius"/>
    </source>
</evidence>
<dbReference type="OrthoDB" id="2140at2759"/>
<feature type="domain" description="Glycosyltransferase 61 catalytic" evidence="6">
    <location>
        <begin position="486"/>
        <end position="522"/>
    </location>
</feature>
<keyword evidence="5" id="KW-0812">Transmembrane</keyword>
<keyword evidence="1 7" id="KW-0328">Glycosyltransferase</keyword>